<dbReference type="EMBL" id="SZOH01004724">
    <property type="protein sequence ID" value="TKI83288.1"/>
    <property type="molecule type" value="Genomic_DNA"/>
</dbReference>
<organism evidence="1 2">
    <name type="scientific">Bacillus cereus</name>
    <dbReference type="NCBI Taxonomy" id="1396"/>
    <lineage>
        <taxon>Bacteria</taxon>
        <taxon>Bacillati</taxon>
        <taxon>Bacillota</taxon>
        <taxon>Bacilli</taxon>
        <taxon>Bacillales</taxon>
        <taxon>Bacillaceae</taxon>
        <taxon>Bacillus</taxon>
        <taxon>Bacillus cereus group</taxon>
    </lineage>
</organism>
<reference evidence="1 2" key="1">
    <citation type="journal article" date="2019" name="Environ. Microbiol.">
        <title>An active ?-lactamase is a part of an orchestrated cell wall stress resistance network of Bacillus subtilis and related rhizosphere species.</title>
        <authorList>
            <person name="Bucher T."/>
            <person name="Keren-Paz A."/>
            <person name="Hausser J."/>
            <person name="Olender T."/>
            <person name="Cytryn E."/>
            <person name="Kolodkin-Gal I."/>
        </authorList>
    </citation>
    <scope>NUCLEOTIDE SEQUENCE [LARGE SCALE GENOMIC DNA]</scope>
    <source>
        <strain evidence="1 2">I32</strain>
    </source>
</reference>
<feature type="non-terminal residue" evidence="1">
    <location>
        <position position="1"/>
    </location>
</feature>
<evidence type="ECO:0000313" key="1">
    <source>
        <dbReference type="EMBL" id="TKI83288.1"/>
    </source>
</evidence>
<dbReference type="AlphaFoldDB" id="A0A9X9F177"/>
<sequence>SFENPLFYCCILMINILLKKEGILHGIYFKSTKRKTYFHPSTFT</sequence>
<protein>
    <submittedName>
        <fullName evidence="1">EamA family transporter</fullName>
    </submittedName>
</protein>
<name>A0A9X9F177_BACCE</name>
<comment type="caution">
    <text evidence="1">The sequence shown here is derived from an EMBL/GenBank/DDBJ whole genome shotgun (WGS) entry which is preliminary data.</text>
</comment>
<dbReference type="Proteomes" id="UP000308444">
    <property type="component" value="Unassembled WGS sequence"/>
</dbReference>
<evidence type="ECO:0000313" key="2">
    <source>
        <dbReference type="Proteomes" id="UP000308444"/>
    </source>
</evidence>
<gene>
    <name evidence="1" type="ORF">FC695_41360</name>
</gene>
<accession>A0A9X9F177</accession>
<proteinExistence type="predicted"/>